<name>A0A4Z2FU41_9TELE</name>
<dbReference type="Proteomes" id="UP000314294">
    <property type="component" value="Unassembled WGS sequence"/>
</dbReference>
<organism evidence="9 10">
    <name type="scientific">Liparis tanakae</name>
    <name type="common">Tanaka's snailfish</name>
    <dbReference type="NCBI Taxonomy" id="230148"/>
    <lineage>
        <taxon>Eukaryota</taxon>
        <taxon>Metazoa</taxon>
        <taxon>Chordata</taxon>
        <taxon>Craniata</taxon>
        <taxon>Vertebrata</taxon>
        <taxon>Euteleostomi</taxon>
        <taxon>Actinopterygii</taxon>
        <taxon>Neopterygii</taxon>
        <taxon>Teleostei</taxon>
        <taxon>Neoteleostei</taxon>
        <taxon>Acanthomorphata</taxon>
        <taxon>Eupercaria</taxon>
        <taxon>Perciformes</taxon>
        <taxon>Cottioidei</taxon>
        <taxon>Cottales</taxon>
        <taxon>Liparidae</taxon>
        <taxon>Liparis</taxon>
    </lineage>
</organism>
<evidence type="ECO:0000256" key="4">
    <source>
        <dbReference type="ARBA" id="ARBA00023209"/>
    </source>
</evidence>
<accession>A0A4Z2FU41</accession>
<evidence type="ECO:0000256" key="7">
    <source>
        <dbReference type="SAM" id="Phobius"/>
    </source>
</evidence>
<dbReference type="PANTHER" id="PTHR10983:SF16">
    <property type="entry name" value="LYSOCARDIOLIPIN ACYLTRANSFERASE 1"/>
    <property type="match status" value="1"/>
</dbReference>
<evidence type="ECO:0000256" key="5">
    <source>
        <dbReference type="ARBA" id="ARBA00023264"/>
    </source>
</evidence>
<dbReference type="SMART" id="SM00563">
    <property type="entry name" value="PlsC"/>
    <property type="match status" value="1"/>
</dbReference>
<evidence type="ECO:0000256" key="2">
    <source>
        <dbReference type="ARBA" id="ARBA00022516"/>
    </source>
</evidence>
<keyword evidence="5" id="KW-1208">Phospholipid metabolism</keyword>
<dbReference type="InterPro" id="IPR002123">
    <property type="entry name" value="Plipid/glycerol_acylTrfase"/>
</dbReference>
<keyword evidence="4" id="KW-0443">Lipid metabolism</keyword>
<dbReference type="GO" id="GO:0016746">
    <property type="term" value="F:acyltransferase activity"/>
    <property type="evidence" value="ECO:0007669"/>
    <property type="project" value="UniProtKB-KW"/>
</dbReference>
<dbReference type="EMBL" id="SRLO01000940">
    <property type="protein sequence ID" value="TNN43882.1"/>
    <property type="molecule type" value="Genomic_DNA"/>
</dbReference>
<feature type="domain" description="Phospholipid/glycerol acyltransferase" evidence="8">
    <location>
        <begin position="1"/>
        <end position="103"/>
    </location>
</feature>
<dbReference type="OrthoDB" id="186786at2759"/>
<dbReference type="PANTHER" id="PTHR10983">
    <property type="entry name" value="1-ACYLGLYCEROL-3-PHOSPHATE ACYLTRANSFERASE-RELATED"/>
    <property type="match status" value="1"/>
</dbReference>
<protein>
    <submittedName>
        <fullName evidence="9">Lysocardiolipin acyltransferase 1</fullName>
    </submittedName>
</protein>
<evidence type="ECO:0000256" key="1">
    <source>
        <dbReference type="ARBA" id="ARBA00008655"/>
    </source>
</evidence>
<keyword evidence="7" id="KW-0472">Membrane</keyword>
<comment type="caution">
    <text evidence="9">The sequence shown here is derived from an EMBL/GenBank/DDBJ whole genome shotgun (WGS) entry which is preliminary data.</text>
</comment>
<dbReference type="SUPFAM" id="SSF69593">
    <property type="entry name" value="Glycerol-3-phosphate (1)-acyltransferase"/>
    <property type="match status" value="1"/>
</dbReference>
<keyword evidence="10" id="KW-1185">Reference proteome</keyword>
<keyword evidence="3 9" id="KW-0808">Transferase</keyword>
<keyword evidence="7" id="KW-0812">Transmembrane</keyword>
<sequence>MNHRTRLDWMFLWCCLLRYSYLRLEKICLKAALKAVPGFGWAMQVACFVFIQRRWEDDKKHMANMLDYFCDIREPLQLLMFPEGTDLTGDNLDAVHDITVAYPKNIPQTERHLILGHFPREIHFHVRRFPAASLPSSSELEAWCRARWVEKESRLRDFYSGGRRGFAGEGVALVPPCKSELRVSLIKAASLLYWSGFIALCVTGLWLWAPVRLYFLVMVGVFVGQQKLIGGVELLELACHRYWKAAAEKRKEREGKTQ</sequence>
<dbReference type="GO" id="GO:0036149">
    <property type="term" value="P:phosphatidylinositol acyl-chain remodeling"/>
    <property type="evidence" value="ECO:0007669"/>
    <property type="project" value="TreeGrafter"/>
</dbReference>
<keyword evidence="2" id="KW-0444">Lipid biosynthesis</keyword>
<comment type="similarity">
    <text evidence="1">Belongs to the 1-acyl-sn-glycerol-3-phosphate acyltransferase family.</text>
</comment>
<keyword evidence="4" id="KW-0594">Phospholipid biosynthesis</keyword>
<evidence type="ECO:0000313" key="10">
    <source>
        <dbReference type="Proteomes" id="UP000314294"/>
    </source>
</evidence>
<gene>
    <name evidence="9" type="primary">LCLAT1</name>
    <name evidence="9" type="ORF">EYF80_045936</name>
</gene>
<evidence type="ECO:0000313" key="9">
    <source>
        <dbReference type="EMBL" id="TNN43882.1"/>
    </source>
</evidence>
<dbReference type="CDD" id="cd07990">
    <property type="entry name" value="LPLAT_LCLAT1-like"/>
    <property type="match status" value="1"/>
</dbReference>
<dbReference type="Pfam" id="PF01553">
    <property type="entry name" value="Acyltransferase"/>
    <property type="match status" value="1"/>
</dbReference>
<reference evidence="9 10" key="1">
    <citation type="submission" date="2019-03" db="EMBL/GenBank/DDBJ databases">
        <title>First draft genome of Liparis tanakae, snailfish: a comprehensive survey of snailfish specific genes.</title>
        <authorList>
            <person name="Kim W."/>
            <person name="Song I."/>
            <person name="Jeong J.-H."/>
            <person name="Kim D."/>
            <person name="Kim S."/>
            <person name="Ryu S."/>
            <person name="Song J.Y."/>
            <person name="Lee S.K."/>
        </authorList>
    </citation>
    <scope>NUCLEOTIDE SEQUENCE [LARGE SCALE GENOMIC DNA]</scope>
    <source>
        <tissue evidence="9">Muscle</tissue>
    </source>
</reference>
<keyword evidence="7" id="KW-1133">Transmembrane helix</keyword>
<dbReference type="GO" id="GO:0008654">
    <property type="term" value="P:phospholipid biosynthetic process"/>
    <property type="evidence" value="ECO:0007669"/>
    <property type="project" value="UniProtKB-KW"/>
</dbReference>
<evidence type="ECO:0000259" key="8">
    <source>
        <dbReference type="SMART" id="SM00563"/>
    </source>
</evidence>
<keyword evidence="6 9" id="KW-0012">Acyltransferase</keyword>
<feature type="transmembrane region" description="Helical" evidence="7">
    <location>
        <begin position="191"/>
        <end position="209"/>
    </location>
</feature>
<evidence type="ECO:0000256" key="3">
    <source>
        <dbReference type="ARBA" id="ARBA00022679"/>
    </source>
</evidence>
<dbReference type="AlphaFoldDB" id="A0A4Z2FU41"/>
<proteinExistence type="inferred from homology"/>
<dbReference type="Pfam" id="PF16076">
    <property type="entry name" value="Acyltransf_C"/>
    <property type="match status" value="1"/>
</dbReference>
<dbReference type="GO" id="GO:0005783">
    <property type="term" value="C:endoplasmic reticulum"/>
    <property type="evidence" value="ECO:0007669"/>
    <property type="project" value="TreeGrafter"/>
</dbReference>
<evidence type="ECO:0000256" key="6">
    <source>
        <dbReference type="ARBA" id="ARBA00023315"/>
    </source>
</evidence>
<dbReference type="InterPro" id="IPR032098">
    <property type="entry name" value="Acyltransf_C"/>
</dbReference>